<organism evidence="1 2">
    <name type="scientific">Bauhinia variegata</name>
    <name type="common">Purple orchid tree</name>
    <name type="synonym">Phanera variegata</name>
    <dbReference type="NCBI Taxonomy" id="167791"/>
    <lineage>
        <taxon>Eukaryota</taxon>
        <taxon>Viridiplantae</taxon>
        <taxon>Streptophyta</taxon>
        <taxon>Embryophyta</taxon>
        <taxon>Tracheophyta</taxon>
        <taxon>Spermatophyta</taxon>
        <taxon>Magnoliopsida</taxon>
        <taxon>eudicotyledons</taxon>
        <taxon>Gunneridae</taxon>
        <taxon>Pentapetalae</taxon>
        <taxon>rosids</taxon>
        <taxon>fabids</taxon>
        <taxon>Fabales</taxon>
        <taxon>Fabaceae</taxon>
        <taxon>Cercidoideae</taxon>
        <taxon>Cercideae</taxon>
        <taxon>Bauhiniinae</taxon>
        <taxon>Bauhinia</taxon>
    </lineage>
</organism>
<sequence>MSRLEEDMDRIGSVRAQLKAWETHSFTLCFSTRWVYPRSSLLLLLRRQRQLEQGETETEYCPRTSKMIKFCGHASLFADPKSIKSCLCIIFPATCLIIITLFFASSFFPQDCKQKLLRWKMGDVVQNSDINKCKNQCRPNGSEALPQGIVSNTSNLDMRPLWDPPRHKKHQRIDNIKNNTSSLSTNLFAMAVGIRQKDLVDKMVKKFLASHFIVMLFHYDGIVDKWKDVEWSDRVIHVSAVNQSKWWFAKRFLHPDIVAEYSYIFLWDEDLGVENFHPDEYVSIIKSEGLEISQPALDPDKSEMHHQITARGRRSKVHRRIYKPGNNGTGCDSSSTAPPCTGWIEMMAPVFSRAAWRCVWYMIQNDLVHAWGLDMQLGYCAQGDRTKNIGVVDAEYIVHYNRPTLGGGPDNAEAATSSKAEDHRVEVRRLSYRELDIFRKRWEKAAKEDECWLDPFQ</sequence>
<proteinExistence type="predicted"/>
<protein>
    <submittedName>
        <fullName evidence="1">Uncharacterized protein</fullName>
    </submittedName>
</protein>
<dbReference type="Proteomes" id="UP000828941">
    <property type="component" value="Chromosome 13"/>
</dbReference>
<reference evidence="1 2" key="1">
    <citation type="journal article" date="2022" name="DNA Res.">
        <title>Chromosomal-level genome assembly of the orchid tree Bauhinia variegata (Leguminosae; Cercidoideae) supports the allotetraploid origin hypothesis of Bauhinia.</title>
        <authorList>
            <person name="Zhong Y."/>
            <person name="Chen Y."/>
            <person name="Zheng D."/>
            <person name="Pang J."/>
            <person name="Liu Y."/>
            <person name="Luo S."/>
            <person name="Meng S."/>
            <person name="Qian L."/>
            <person name="Wei D."/>
            <person name="Dai S."/>
            <person name="Zhou R."/>
        </authorList>
    </citation>
    <scope>NUCLEOTIDE SEQUENCE [LARGE SCALE GENOMIC DNA]</scope>
    <source>
        <strain evidence="1">BV-YZ2020</strain>
    </source>
</reference>
<keyword evidence="2" id="KW-1185">Reference proteome</keyword>
<evidence type="ECO:0000313" key="1">
    <source>
        <dbReference type="EMBL" id="KAI4302042.1"/>
    </source>
</evidence>
<name>A0ACB9KXD8_BAUVA</name>
<dbReference type="EMBL" id="CM039438">
    <property type="protein sequence ID" value="KAI4302042.1"/>
    <property type="molecule type" value="Genomic_DNA"/>
</dbReference>
<evidence type="ECO:0000313" key="2">
    <source>
        <dbReference type="Proteomes" id="UP000828941"/>
    </source>
</evidence>
<gene>
    <name evidence="1" type="ORF">L6164_035261</name>
</gene>
<accession>A0ACB9KXD8</accession>
<comment type="caution">
    <text evidence="1">The sequence shown here is derived from an EMBL/GenBank/DDBJ whole genome shotgun (WGS) entry which is preliminary data.</text>
</comment>